<name>A0ABZ3HC69_9BACT</name>
<dbReference type="RefSeq" id="WP_345973507.1">
    <property type="nucleotide sequence ID" value="NZ_CP147920.1"/>
</dbReference>
<gene>
    <name evidence="6" type="ORF">WCY31_05320</name>
</gene>
<feature type="transmembrane region" description="Helical" evidence="5">
    <location>
        <begin position="242"/>
        <end position="259"/>
    </location>
</feature>
<keyword evidence="4 5" id="KW-0472">Membrane</keyword>
<keyword evidence="5" id="KW-1003">Cell membrane</keyword>
<evidence type="ECO:0000256" key="3">
    <source>
        <dbReference type="ARBA" id="ARBA00022989"/>
    </source>
</evidence>
<evidence type="ECO:0000313" key="6">
    <source>
        <dbReference type="EMBL" id="XAU16128.1"/>
    </source>
</evidence>
<dbReference type="Pfam" id="PF01925">
    <property type="entry name" value="TauE"/>
    <property type="match status" value="2"/>
</dbReference>
<accession>A0ABZ3HC69</accession>
<organism evidence="6 7">
    <name type="scientific">Sulfurimonas diazotrophicus</name>
    <dbReference type="NCBI Taxonomy" id="3131939"/>
    <lineage>
        <taxon>Bacteria</taxon>
        <taxon>Pseudomonadati</taxon>
        <taxon>Campylobacterota</taxon>
        <taxon>Epsilonproteobacteria</taxon>
        <taxon>Campylobacterales</taxon>
        <taxon>Sulfurimonadaceae</taxon>
        <taxon>Sulfurimonas</taxon>
    </lineage>
</organism>
<keyword evidence="2 5" id="KW-0812">Transmembrane</keyword>
<dbReference type="InterPro" id="IPR002781">
    <property type="entry name" value="TM_pro_TauE-like"/>
</dbReference>
<sequence>MKRLLQGFAAGGAVATLAGLIGLGGAEFRLPVLKGLFRLDTLKAVILNKATSLIVVFFALLFRASEIPFDQLWEYKSIMLNLLAGSLAGAWIAAGIAMRISERTLDRIVLALLLFLATVLMGEHWFLQGENGALFDAPLAQMIAGVAAGFGIGVVASMLGVAGGELLIPVIVLLYGVDIKLAGSLSLAISLPTMIVGFARYSQSQAFIVLREERRLFIALAVGSIAGAAAGSALLGVVPGDMLVLLLAVVLMLSAYKIFSHQQKNSTQSA</sequence>
<evidence type="ECO:0000313" key="7">
    <source>
        <dbReference type="Proteomes" id="UP001447842"/>
    </source>
</evidence>
<evidence type="ECO:0000256" key="1">
    <source>
        <dbReference type="ARBA" id="ARBA00004141"/>
    </source>
</evidence>
<evidence type="ECO:0000256" key="5">
    <source>
        <dbReference type="RuleBase" id="RU363041"/>
    </source>
</evidence>
<reference evidence="6 7" key="1">
    <citation type="submission" date="2024-03" db="EMBL/GenBank/DDBJ databases">
        <title>Sulfurimonas sp. HSL3-1.</title>
        <authorList>
            <person name="Wang S."/>
        </authorList>
    </citation>
    <scope>NUCLEOTIDE SEQUENCE [LARGE SCALE GENOMIC DNA]</scope>
    <source>
        <strain evidence="6 7">HSL3-1</strain>
    </source>
</reference>
<feature type="transmembrane region" description="Helical" evidence="5">
    <location>
        <begin position="139"/>
        <end position="160"/>
    </location>
</feature>
<feature type="transmembrane region" description="Helical" evidence="5">
    <location>
        <begin position="46"/>
        <end position="65"/>
    </location>
</feature>
<keyword evidence="3 5" id="KW-1133">Transmembrane helix</keyword>
<dbReference type="Proteomes" id="UP001447842">
    <property type="component" value="Chromosome"/>
</dbReference>
<protein>
    <recommendedName>
        <fullName evidence="5">Probable membrane transporter protein</fullName>
    </recommendedName>
</protein>
<dbReference type="PANTHER" id="PTHR43701">
    <property type="entry name" value="MEMBRANE TRANSPORTER PROTEIN MJ0441-RELATED"/>
    <property type="match status" value="1"/>
</dbReference>
<dbReference type="EMBL" id="CP147920">
    <property type="protein sequence ID" value="XAU16128.1"/>
    <property type="molecule type" value="Genomic_DNA"/>
</dbReference>
<keyword evidence="7" id="KW-1185">Reference proteome</keyword>
<feature type="transmembrane region" description="Helical" evidence="5">
    <location>
        <begin position="7"/>
        <end position="26"/>
    </location>
</feature>
<evidence type="ECO:0000256" key="4">
    <source>
        <dbReference type="ARBA" id="ARBA00023136"/>
    </source>
</evidence>
<dbReference type="InterPro" id="IPR051598">
    <property type="entry name" value="TSUP/Inactive_protease-like"/>
</dbReference>
<comment type="similarity">
    <text evidence="5">Belongs to the 4-toluene sulfonate uptake permease (TSUP) (TC 2.A.102) family.</text>
</comment>
<feature type="transmembrane region" description="Helical" evidence="5">
    <location>
        <begin position="77"/>
        <end position="96"/>
    </location>
</feature>
<feature type="transmembrane region" description="Helical" evidence="5">
    <location>
        <begin position="216"/>
        <end position="236"/>
    </location>
</feature>
<feature type="transmembrane region" description="Helical" evidence="5">
    <location>
        <begin position="108"/>
        <end position="127"/>
    </location>
</feature>
<evidence type="ECO:0000256" key="2">
    <source>
        <dbReference type="ARBA" id="ARBA00022692"/>
    </source>
</evidence>
<comment type="subcellular location">
    <subcellularLocation>
        <location evidence="5">Cell membrane</location>
        <topology evidence="5">Multi-pass membrane protein</topology>
    </subcellularLocation>
    <subcellularLocation>
        <location evidence="1">Membrane</location>
        <topology evidence="1">Multi-pass membrane protein</topology>
    </subcellularLocation>
</comment>
<dbReference type="PANTHER" id="PTHR43701:SF2">
    <property type="entry name" value="MEMBRANE TRANSPORTER PROTEIN YJNA-RELATED"/>
    <property type="match status" value="1"/>
</dbReference>
<proteinExistence type="inferred from homology"/>